<dbReference type="PANTHER" id="PTHR24113:SF12">
    <property type="entry name" value="RAN GTPASE-ACTIVATING PROTEIN 1"/>
    <property type="match status" value="1"/>
</dbReference>
<evidence type="ECO:0000256" key="3">
    <source>
        <dbReference type="ARBA" id="ARBA00022737"/>
    </source>
</evidence>
<dbReference type="EMBL" id="BQXS01011281">
    <property type="protein sequence ID" value="GKT36700.1"/>
    <property type="molecule type" value="Genomic_DNA"/>
</dbReference>
<accession>A0ABQ5L034</accession>
<organism evidence="6 7">
    <name type="scientific">Aduncisulcus paluster</name>
    <dbReference type="NCBI Taxonomy" id="2918883"/>
    <lineage>
        <taxon>Eukaryota</taxon>
        <taxon>Metamonada</taxon>
        <taxon>Carpediemonas-like organisms</taxon>
        <taxon>Aduncisulcus</taxon>
    </lineage>
</organism>
<evidence type="ECO:0000256" key="2">
    <source>
        <dbReference type="ARBA" id="ARBA00022614"/>
    </source>
</evidence>
<dbReference type="PANTHER" id="PTHR24113">
    <property type="entry name" value="RAN GTPASE-ACTIVATING PROTEIN 1"/>
    <property type="match status" value="1"/>
</dbReference>
<name>A0ABQ5L034_9EUKA</name>
<keyword evidence="7" id="KW-1185">Reference proteome</keyword>
<keyword evidence="2" id="KW-0433">Leucine-rich repeat</keyword>
<dbReference type="Proteomes" id="UP001057375">
    <property type="component" value="Unassembled WGS sequence"/>
</dbReference>
<keyword evidence="3" id="KW-0677">Repeat</keyword>
<comment type="caution">
    <text evidence="6">The sequence shown here is derived from an EMBL/GenBank/DDBJ whole genome shotgun (WGS) entry which is preliminary data.</text>
</comment>
<dbReference type="InterPro" id="IPR001611">
    <property type="entry name" value="Leu-rich_rpt"/>
</dbReference>
<dbReference type="SMART" id="SM00368">
    <property type="entry name" value="LRR_RI"/>
    <property type="match status" value="5"/>
</dbReference>
<sequence>MDIDNDVEDFSDIDTDFESAVSAYIRAATGLTTKVDVSGIQHYRTACRKLEILPSSSVEQELRSVDRQGGKKTDFNFRSVYLGPEGGKSIAEVLQIVDMKKINFSGCALFGEGVEAVVQGVLKKDDVEDLDFSDNSFGKDHKLQPFTQEQLDALKVEEERKKARKREIAKLLKKNPRMKPEDFDKPAGGDDPDDIGAAIDVSGIQHYRTACRKLEILPSSSVEQELRSVDRQGGKKTDFNFRSVYLGPEGGKSIAEVLQIVDMKKINFSGCALFGEGVEAVVQGVLKKDDVEDLDFSDNSFGKDHKLQPFTQEQLDALKVEEEERKKARKREIAKLLKKNPRMKPEDFDKPAGGDDPDDIGAAIKKDFHEFQVTCESQGVRAISLLVNQCRSLKALKISRNGINDAGAIQIMESCDHAGRLTSIDLSHNELSDKSFEIILKTLQELVVSSISLNNNKIRGLCCSSLLKHVRYLTTIDLSTNPLEDDGGMSVLKCLIPGTPWFCETLTKLSLSECGLKKGSAECLKAIISSNSSPSLEIDVSKNPFKLADMNTICEAVIQRGGIPTYDEEGNMVASAVPKHEPLAALALQGITITYDDYSTITRACEAYDGADKAGVGVIALYVDAPSAVARDPHEFDDLETEEKEANKEPPKKGKKSRKGK</sequence>
<dbReference type="SUPFAM" id="SSF52047">
    <property type="entry name" value="RNI-like"/>
    <property type="match status" value="1"/>
</dbReference>
<reference evidence="6" key="1">
    <citation type="submission" date="2022-03" db="EMBL/GenBank/DDBJ databases">
        <title>Draft genome sequence of Aduncisulcus paluster, a free-living microaerophilic Fornicata.</title>
        <authorList>
            <person name="Yuyama I."/>
            <person name="Kume K."/>
            <person name="Tamura T."/>
            <person name="Inagaki Y."/>
            <person name="Hashimoto T."/>
        </authorList>
    </citation>
    <scope>NUCLEOTIDE SEQUENCE</scope>
    <source>
        <strain evidence="6">NY0171</strain>
    </source>
</reference>
<dbReference type="Gene3D" id="3.80.10.10">
    <property type="entry name" value="Ribonuclease Inhibitor"/>
    <property type="match status" value="2"/>
</dbReference>
<evidence type="ECO:0000256" key="5">
    <source>
        <dbReference type="SAM" id="MobiDB-lite"/>
    </source>
</evidence>
<gene>
    <name evidence="6" type="ORF">ADUPG1_009613</name>
</gene>
<feature type="coiled-coil region" evidence="4">
    <location>
        <begin position="311"/>
        <end position="340"/>
    </location>
</feature>
<dbReference type="InterPro" id="IPR032675">
    <property type="entry name" value="LRR_dom_sf"/>
</dbReference>
<dbReference type="InterPro" id="IPR027038">
    <property type="entry name" value="RanGap"/>
</dbReference>
<evidence type="ECO:0000313" key="6">
    <source>
        <dbReference type="EMBL" id="GKT36700.1"/>
    </source>
</evidence>
<evidence type="ECO:0000256" key="1">
    <source>
        <dbReference type="ARBA" id="ARBA00022468"/>
    </source>
</evidence>
<keyword evidence="1" id="KW-0343">GTPase activation</keyword>
<dbReference type="Pfam" id="PF13516">
    <property type="entry name" value="LRR_6"/>
    <property type="match status" value="2"/>
</dbReference>
<keyword evidence="4" id="KW-0175">Coiled coil</keyword>
<proteinExistence type="predicted"/>
<evidence type="ECO:0000313" key="7">
    <source>
        <dbReference type="Proteomes" id="UP001057375"/>
    </source>
</evidence>
<protein>
    <submittedName>
        <fullName evidence="6">Uncharacterized protein</fullName>
    </submittedName>
</protein>
<evidence type="ECO:0000256" key="4">
    <source>
        <dbReference type="SAM" id="Coils"/>
    </source>
</evidence>
<feature type="region of interest" description="Disordered" evidence="5">
    <location>
        <begin position="631"/>
        <end position="661"/>
    </location>
</feature>